<reference evidence="7" key="1">
    <citation type="submission" date="2024-04" db="EMBL/GenBank/DDBJ databases">
        <title>Phylogenomic analyses of a clade within the roseobacter group suggest taxonomic reassignments of species of the genera Aestuariivita, Citreicella, Loktanella, Nautella, Pelagibaca, Ruegeria, Thalassobius, Thiobacimonas and Tropicibacter, and the proposal o.</title>
        <authorList>
            <person name="Jeon C.O."/>
        </authorList>
    </citation>
    <scope>NUCLEOTIDE SEQUENCE [LARGE SCALE GENOMIC DNA]</scope>
    <source>
        <strain evidence="7">BS5-3</strain>
    </source>
</reference>
<dbReference type="PANTHER" id="PTHR43630:SF1">
    <property type="entry name" value="POLY-BETA-1,6-N-ACETYL-D-GLUCOSAMINE SYNTHASE"/>
    <property type="match status" value="1"/>
</dbReference>
<organism evidence="6 7">
    <name type="scientific">Yoonia phaeophyticola</name>
    <dbReference type="NCBI Taxonomy" id="3137369"/>
    <lineage>
        <taxon>Bacteria</taxon>
        <taxon>Pseudomonadati</taxon>
        <taxon>Pseudomonadota</taxon>
        <taxon>Alphaproteobacteria</taxon>
        <taxon>Rhodobacterales</taxon>
        <taxon>Paracoccaceae</taxon>
        <taxon>Yoonia</taxon>
    </lineage>
</organism>
<name>A0ABZ2V419_9RHOB</name>
<evidence type="ECO:0000259" key="5">
    <source>
        <dbReference type="Pfam" id="PF13632"/>
    </source>
</evidence>
<feature type="transmembrane region" description="Helical" evidence="4">
    <location>
        <begin position="542"/>
        <end position="566"/>
    </location>
</feature>
<dbReference type="Gene3D" id="3.90.550.10">
    <property type="entry name" value="Spore Coat Polysaccharide Biosynthesis Protein SpsA, Chain A"/>
    <property type="match status" value="1"/>
</dbReference>
<gene>
    <name evidence="6" type="ORF">AABB29_14550</name>
</gene>
<dbReference type="Proteomes" id="UP001440612">
    <property type="component" value="Chromosome"/>
</dbReference>
<dbReference type="Pfam" id="PF13632">
    <property type="entry name" value="Glyco_trans_2_3"/>
    <property type="match status" value="1"/>
</dbReference>
<keyword evidence="4" id="KW-0812">Transmembrane</keyword>
<dbReference type="SUPFAM" id="SSF160246">
    <property type="entry name" value="EspE N-terminal domain-like"/>
    <property type="match status" value="1"/>
</dbReference>
<dbReference type="InterPro" id="IPR037257">
    <property type="entry name" value="T2SS_E_N_sf"/>
</dbReference>
<dbReference type="RefSeq" id="WP_341366206.1">
    <property type="nucleotide sequence ID" value="NZ_CP150951.2"/>
</dbReference>
<keyword evidence="3" id="KW-0808">Transferase</keyword>
<evidence type="ECO:0000313" key="6">
    <source>
        <dbReference type="EMBL" id="WZC48087.1"/>
    </source>
</evidence>
<comment type="similarity">
    <text evidence="1">Belongs to the glycosyltransferase 2 family.</text>
</comment>
<feature type="transmembrane region" description="Helical" evidence="4">
    <location>
        <begin position="573"/>
        <end position="593"/>
    </location>
</feature>
<evidence type="ECO:0000256" key="4">
    <source>
        <dbReference type="SAM" id="Phobius"/>
    </source>
</evidence>
<keyword evidence="2" id="KW-0328">Glycosyltransferase</keyword>
<evidence type="ECO:0000256" key="1">
    <source>
        <dbReference type="ARBA" id="ARBA00006739"/>
    </source>
</evidence>
<dbReference type="InterPro" id="IPR029044">
    <property type="entry name" value="Nucleotide-diphossugar_trans"/>
</dbReference>
<keyword evidence="4" id="KW-0472">Membrane</keyword>
<feature type="domain" description="Glycosyltransferase 2-like" evidence="5">
    <location>
        <begin position="336"/>
        <end position="523"/>
    </location>
</feature>
<keyword evidence="4" id="KW-1133">Transmembrane helix</keyword>
<accession>A0ABZ2V419</accession>
<keyword evidence="7" id="KW-1185">Reference proteome</keyword>
<dbReference type="InterPro" id="IPR001173">
    <property type="entry name" value="Glyco_trans_2-like"/>
</dbReference>
<evidence type="ECO:0000256" key="2">
    <source>
        <dbReference type="ARBA" id="ARBA00022676"/>
    </source>
</evidence>
<dbReference type="SUPFAM" id="SSF53448">
    <property type="entry name" value="Nucleotide-diphospho-sugar transferases"/>
    <property type="match status" value="1"/>
</dbReference>
<protein>
    <submittedName>
        <fullName evidence="6">Glycosyltransferase family 2 protein</fullName>
    </submittedName>
</protein>
<feature type="transmembrane region" description="Helical" evidence="4">
    <location>
        <begin position="501"/>
        <end position="522"/>
    </location>
</feature>
<sequence length="637" mass="71046">MLHFGDQISDGDARRLPVVDHDDLTTELIHDGLLTPQDAAEARQIARRQAVPLHDVLWRTFDVPEFSIAGLLAERAGTQLINPVEQRPDLSLILRYGAQSCLRNGLMPWRQIGSETIVLTTRPEWFSQHSATLRAIFGPVRMAVTTREHLYRSINTLCGDLLVEAAETKVRPSESCRDWNPGRALWVGILILLAAILASIFAPQAFIALLTGWAIITLVLTTALKAVAAFIGWRTRPVPAPNVTPARLPVISVLVPLYNETAIAEHLLARLKALDYPRALLDICLVLEADDTTTRATLGRTTLPTWMRAIVVPKGTVKTKPRALNYALDFARGSIIGIWDAEDAPAPDQLRIVADHFAKHGPEVACLQGTLDYYNAGTNWLTRCFTIEYASWFRVILPGLQRLGLVIPLGGTTLFFRRGVIEELGGWDAHNVTEDADLGVRLARHGYRTELIQTVTEEEANGRAWPWVKQRSRWLKGYAITYGVHMRDPGALWQDLGGWRFFGVQLLFLGTLSQFVLAPLLWSFWLSPFGFSHPLSGLLPSWGFWALAGLFILSELVGFAAAIVGLRKAEKPWLIKWALTLQFYFPLGAMAAYKGLWELARRPFYWDKTAHGVLLPKGWHAKTTAPPQQLGRPVLDG</sequence>
<evidence type="ECO:0000313" key="7">
    <source>
        <dbReference type="Proteomes" id="UP001440612"/>
    </source>
</evidence>
<dbReference type="EMBL" id="CP150951">
    <property type="protein sequence ID" value="WZC48087.1"/>
    <property type="molecule type" value="Genomic_DNA"/>
</dbReference>
<feature type="transmembrane region" description="Helical" evidence="4">
    <location>
        <begin position="213"/>
        <end position="233"/>
    </location>
</feature>
<dbReference type="PANTHER" id="PTHR43630">
    <property type="entry name" value="POLY-BETA-1,6-N-ACETYL-D-GLUCOSAMINE SYNTHASE"/>
    <property type="match status" value="1"/>
</dbReference>
<proteinExistence type="inferred from homology"/>
<evidence type="ECO:0000256" key="3">
    <source>
        <dbReference type="ARBA" id="ARBA00022679"/>
    </source>
</evidence>
<feature type="transmembrane region" description="Helical" evidence="4">
    <location>
        <begin position="184"/>
        <end position="207"/>
    </location>
</feature>